<dbReference type="Gene3D" id="2.30.42.10">
    <property type="match status" value="1"/>
</dbReference>
<reference evidence="6 7" key="1">
    <citation type="journal article" date="2021" name="Nat. Commun.">
        <title>Reductive evolution and unique predatory mode in the CPR bacterium Vampirococcus lugosii.</title>
        <authorList>
            <person name="Moreira D."/>
            <person name="Zivanovic Y."/>
            <person name="Lopez-Archilla A.I."/>
            <person name="Iniesto M."/>
            <person name="Lopez-Garcia P."/>
        </authorList>
    </citation>
    <scope>NUCLEOTIDE SEQUENCE [LARGE SCALE GENOMIC DNA]</scope>
    <source>
        <strain evidence="6">Chiprana</strain>
    </source>
</reference>
<comment type="caution">
    <text evidence="6">The sequence shown here is derived from an EMBL/GenBank/DDBJ whole genome shotgun (WGS) entry which is preliminary data.</text>
</comment>
<dbReference type="CDD" id="cd06779">
    <property type="entry name" value="cpPDZ_Deg_HtrA-like"/>
    <property type="match status" value="1"/>
</dbReference>
<dbReference type="InterPro" id="IPR001478">
    <property type="entry name" value="PDZ"/>
</dbReference>
<keyword evidence="4" id="KW-0812">Transmembrane</keyword>
<dbReference type="SUPFAM" id="SSF50494">
    <property type="entry name" value="Trypsin-like serine proteases"/>
    <property type="match status" value="1"/>
</dbReference>
<dbReference type="GO" id="GO:0008233">
    <property type="term" value="F:peptidase activity"/>
    <property type="evidence" value="ECO:0007669"/>
    <property type="project" value="UniProtKB-KW"/>
</dbReference>
<keyword evidence="7" id="KW-1185">Reference proteome</keyword>
<comment type="similarity">
    <text evidence="1">Belongs to the peptidase S1C family.</text>
</comment>
<keyword evidence="3" id="KW-0378">Hydrolase</keyword>
<dbReference type="PANTHER" id="PTHR43343:SF3">
    <property type="entry name" value="PROTEASE DO-LIKE 8, CHLOROPLASTIC"/>
    <property type="match status" value="1"/>
</dbReference>
<dbReference type="InterPro" id="IPR009003">
    <property type="entry name" value="Peptidase_S1_PA"/>
</dbReference>
<dbReference type="EMBL" id="JAEDAM010000096">
    <property type="protein sequence ID" value="MBS8122434.1"/>
    <property type="molecule type" value="Genomic_DNA"/>
</dbReference>
<dbReference type="PROSITE" id="PS50106">
    <property type="entry name" value="PDZ"/>
    <property type="match status" value="1"/>
</dbReference>
<name>A0ABS5QQE2_9BACT</name>
<dbReference type="PRINTS" id="PR00834">
    <property type="entry name" value="PROTEASES2C"/>
</dbReference>
<evidence type="ECO:0000256" key="3">
    <source>
        <dbReference type="ARBA" id="ARBA00022801"/>
    </source>
</evidence>
<dbReference type="Pfam" id="PF13180">
    <property type="entry name" value="PDZ_2"/>
    <property type="match status" value="1"/>
</dbReference>
<feature type="transmembrane region" description="Helical" evidence="4">
    <location>
        <begin position="7"/>
        <end position="28"/>
    </location>
</feature>
<evidence type="ECO:0000313" key="7">
    <source>
        <dbReference type="Proteomes" id="UP000680365"/>
    </source>
</evidence>
<dbReference type="InterPro" id="IPR051201">
    <property type="entry name" value="Chloro_Bact_Ser_Proteases"/>
</dbReference>
<dbReference type="PANTHER" id="PTHR43343">
    <property type="entry name" value="PEPTIDASE S12"/>
    <property type="match status" value="1"/>
</dbReference>
<dbReference type="InterPro" id="IPR036034">
    <property type="entry name" value="PDZ_sf"/>
</dbReference>
<evidence type="ECO:0000256" key="2">
    <source>
        <dbReference type="ARBA" id="ARBA00022670"/>
    </source>
</evidence>
<evidence type="ECO:0000313" key="6">
    <source>
        <dbReference type="EMBL" id="MBS8122434.1"/>
    </source>
</evidence>
<evidence type="ECO:0000259" key="5">
    <source>
        <dbReference type="PROSITE" id="PS50106"/>
    </source>
</evidence>
<dbReference type="Proteomes" id="UP000680365">
    <property type="component" value="Unassembled WGS sequence"/>
</dbReference>
<protein>
    <submittedName>
        <fullName evidence="6">Periplasmic serine protease, S1-C subfamily</fullName>
    </submittedName>
</protein>
<keyword evidence="4" id="KW-1133">Transmembrane helix</keyword>
<dbReference type="InterPro" id="IPR043504">
    <property type="entry name" value="Peptidase_S1_PA_chymotrypsin"/>
</dbReference>
<accession>A0ABS5QQE2</accession>
<dbReference type="Pfam" id="PF13365">
    <property type="entry name" value="Trypsin_2"/>
    <property type="match status" value="1"/>
</dbReference>
<dbReference type="GO" id="GO:0006508">
    <property type="term" value="P:proteolysis"/>
    <property type="evidence" value="ECO:0007669"/>
    <property type="project" value="UniProtKB-KW"/>
</dbReference>
<dbReference type="RefSeq" id="WP_213349859.1">
    <property type="nucleotide sequence ID" value="NZ_JAEDAM010000096.1"/>
</dbReference>
<sequence length="388" mass="42341">MKKIKIIISLIVVSLIINITFIVGYHLFTQNYLLENKLVDENIQNIDTLSGVDNVNDLQDILINTISNSGKGVVSIIISRDLDIYYQDPLNFFGGYSQQENQEIGGGSGIIVSKDGYIITNKHVIQEARRGNTNYTVVTKDGFRYDVDKIWFDPILDIAVLKILNDEGNVPSNLNTVNLVSVFDNIKVGQFVLAIGNALSQFQDSASFGIISGKGRQLEDIKADSIYVGLYQTDAPINPGNSGGPLMDIWGNVLGINTAISAIGQGIGFSIPINEEFVESTLEMVINDNEITRPFLGVEHTDINNAIAIENELSVKNGVLISNVVPNSSADNAGIKSGDIITHINGNLIGKGNTFLYQLFAYKPGDNIQFRVISDGNEKNVDVELGVR</sequence>
<proteinExistence type="inferred from homology"/>
<evidence type="ECO:0000256" key="1">
    <source>
        <dbReference type="ARBA" id="ARBA00010541"/>
    </source>
</evidence>
<feature type="domain" description="PDZ" evidence="5">
    <location>
        <begin position="281"/>
        <end position="346"/>
    </location>
</feature>
<dbReference type="InterPro" id="IPR001940">
    <property type="entry name" value="Peptidase_S1C"/>
</dbReference>
<evidence type="ECO:0000256" key="4">
    <source>
        <dbReference type="SAM" id="Phobius"/>
    </source>
</evidence>
<keyword evidence="4" id="KW-0472">Membrane</keyword>
<organism evidence="6 7">
    <name type="scientific">Candidatus Vampirococcus lugosii</name>
    <dbReference type="NCBI Taxonomy" id="2789015"/>
    <lineage>
        <taxon>Bacteria</taxon>
        <taxon>Candidatus Absconditibacteriota</taxon>
        <taxon>Vampirococcus</taxon>
    </lineage>
</organism>
<keyword evidence="2 6" id="KW-0645">Protease</keyword>
<dbReference type="Gene3D" id="2.40.10.10">
    <property type="entry name" value="Trypsin-like serine proteases"/>
    <property type="match status" value="2"/>
</dbReference>
<gene>
    <name evidence="6" type="ORF">VAMP_18n236</name>
</gene>
<dbReference type="SMART" id="SM00228">
    <property type="entry name" value="PDZ"/>
    <property type="match status" value="1"/>
</dbReference>
<dbReference type="SUPFAM" id="SSF50156">
    <property type="entry name" value="PDZ domain-like"/>
    <property type="match status" value="1"/>
</dbReference>